<dbReference type="InterPro" id="IPR016166">
    <property type="entry name" value="FAD-bd_PCMH"/>
</dbReference>
<dbReference type="EMBL" id="WJEE01000001">
    <property type="protein sequence ID" value="MRI64798.1"/>
    <property type="molecule type" value="Genomic_DNA"/>
</dbReference>
<dbReference type="InterPro" id="IPR005107">
    <property type="entry name" value="CO_DH_flav_C"/>
</dbReference>
<dbReference type="AlphaFoldDB" id="A0A6N7QS26"/>
<evidence type="ECO:0000313" key="6">
    <source>
        <dbReference type="Proteomes" id="UP000435187"/>
    </source>
</evidence>
<dbReference type="PROSITE" id="PS51387">
    <property type="entry name" value="FAD_PCMH"/>
    <property type="match status" value="1"/>
</dbReference>
<dbReference type="RefSeq" id="WP_153833694.1">
    <property type="nucleotide sequence ID" value="NZ_JBHUMW010000007.1"/>
</dbReference>
<keyword evidence="3" id="KW-0560">Oxidoreductase</keyword>
<dbReference type="InterPro" id="IPR002346">
    <property type="entry name" value="Mopterin_DH_FAD-bd"/>
</dbReference>
<name>A0A6N7QS26_9BACI</name>
<dbReference type="PANTHER" id="PTHR42659:SF2">
    <property type="entry name" value="XANTHINE DEHYDROGENASE SUBUNIT C-RELATED"/>
    <property type="match status" value="1"/>
</dbReference>
<dbReference type="SUPFAM" id="SSF56176">
    <property type="entry name" value="FAD-binding/transporter-associated domain-like"/>
    <property type="match status" value="1"/>
</dbReference>
<keyword evidence="1" id="KW-0285">Flavoprotein</keyword>
<dbReference type="PANTHER" id="PTHR42659">
    <property type="entry name" value="XANTHINE DEHYDROGENASE SUBUNIT C-RELATED"/>
    <property type="match status" value="1"/>
</dbReference>
<organism evidence="5 6">
    <name type="scientific">Gracilibacillus thailandensis</name>
    <dbReference type="NCBI Taxonomy" id="563735"/>
    <lineage>
        <taxon>Bacteria</taxon>
        <taxon>Bacillati</taxon>
        <taxon>Bacillota</taxon>
        <taxon>Bacilli</taxon>
        <taxon>Bacillales</taxon>
        <taxon>Bacillaceae</taxon>
        <taxon>Gracilibacillus</taxon>
    </lineage>
</organism>
<comment type="caution">
    <text evidence="5">The sequence shown here is derived from an EMBL/GenBank/DDBJ whole genome shotgun (WGS) entry which is preliminary data.</text>
</comment>
<dbReference type="SUPFAM" id="SSF55447">
    <property type="entry name" value="CO dehydrogenase flavoprotein C-terminal domain-like"/>
    <property type="match status" value="1"/>
</dbReference>
<accession>A0A6N7QS26</accession>
<proteinExistence type="predicted"/>
<dbReference type="InterPro" id="IPR036318">
    <property type="entry name" value="FAD-bd_PCMH-like_sf"/>
</dbReference>
<feature type="domain" description="FAD-binding PCMH-type" evidence="4">
    <location>
        <begin position="10"/>
        <end position="181"/>
    </location>
</feature>
<sequence length="292" mass="32789">MGKEMAGATVKKMDVEKVWEAASIQEAMKWKKQFREDSTYIAGGTLLQLKREQGTPLPSNLIRLDQIPKLNEITQDEGMLHIGAYVSLAECEVNPIIRKFAPLLSEAVKDVASPAVRNRGSIGGNIAYRIGDTIPALLVLDADISWVIEDQLRTAKLWEYLQQEADPNAVLTTIHIKKQSSKKQMQYYQKVGRRESFIPSLVTVAIFCNWNEWDEVGDVRLAVAGGTTTPVRLKECEAYLSGKQLTEVHIWELVELVLAEFHPTSEPFVTKHYKQQVAANLIASKFMKYLGG</sequence>
<dbReference type="Pfam" id="PF00941">
    <property type="entry name" value="FAD_binding_5"/>
    <property type="match status" value="1"/>
</dbReference>
<dbReference type="SMART" id="SM01092">
    <property type="entry name" value="CO_deh_flav_C"/>
    <property type="match status" value="1"/>
</dbReference>
<gene>
    <name evidence="5" type="ORF">GH885_00365</name>
</gene>
<keyword evidence="6" id="KW-1185">Reference proteome</keyword>
<dbReference type="InterPro" id="IPR016169">
    <property type="entry name" value="FAD-bd_PCMH_sub2"/>
</dbReference>
<keyword evidence="2" id="KW-0274">FAD</keyword>
<dbReference type="GO" id="GO:0016491">
    <property type="term" value="F:oxidoreductase activity"/>
    <property type="evidence" value="ECO:0007669"/>
    <property type="project" value="UniProtKB-KW"/>
</dbReference>
<dbReference type="InterPro" id="IPR051312">
    <property type="entry name" value="Diverse_Substr_Oxidored"/>
</dbReference>
<dbReference type="Pfam" id="PF03450">
    <property type="entry name" value="CO_deh_flav_C"/>
    <property type="match status" value="1"/>
</dbReference>
<dbReference type="InterPro" id="IPR036683">
    <property type="entry name" value="CO_DH_flav_C_dom_sf"/>
</dbReference>
<evidence type="ECO:0000256" key="2">
    <source>
        <dbReference type="ARBA" id="ARBA00022827"/>
    </source>
</evidence>
<protein>
    <recommendedName>
        <fullName evidence="4">FAD-binding PCMH-type domain-containing protein</fullName>
    </recommendedName>
</protein>
<evidence type="ECO:0000256" key="3">
    <source>
        <dbReference type="ARBA" id="ARBA00023002"/>
    </source>
</evidence>
<reference evidence="5 6" key="1">
    <citation type="submission" date="2019-10" db="EMBL/GenBank/DDBJ databases">
        <title>Gracilibacillus salitolerans sp. nov., a moderate halophile isolated from a saline soil in northwest China.</title>
        <authorList>
            <person name="Gan L."/>
        </authorList>
    </citation>
    <scope>NUCLEOTIDE SEQUENCE [LARGE SCALE GENOMIC DNA]</scope>
    <source>
        <strain evidence="5 6">TP2-8</strain>
    </source>
</reference>
<evidence type="ECO:0000256" key="1">
    <source>
        <dbReference type="ARBA" id="ARBA00022630"/>
    </source>
</evidence>
<dbReference type="GO" id="GO:0071949">
    <property type="term" value="F:FAD binding"/>
    <property type="evidence" value="ECO:0007669"/>
    <property type="project" value="InterPro"/>
</dbReference>
<evidence type="ECO:0000259" key="4">
    <source>
        <dbReference type="PROSITE" id="PS51387"/>
    </source>
</evidence>
<dbReference type="Proteomes" id="UP000435187">
    <property type="component" value="Unassembled WGS sequence"/>
</dbReference>
<dbReference type="Gene3D" id="3.30.390.50">
    <property type="entry name" value="CO dehydrogenase flavoprotein, C-terminal domain"/>
    <property type="match status" value="1"/>
</dbReference>
<evidence type="ECO:0000313" key="5">
    <source>
        <dbReference type="EMBL" id="MRI64798.1"/>
    </source>
</evidence>
<dbReference type="Gene3D" id="3.30.465.10">
    <property type="match status" value="1"/>
</dbReference>